<sequence>MWMGGYDLRRNLKRDEKTDFVGMDSKKQRNASLARKKEEEFAMKERHLSNLHFKSNEGVFRSEFSGEVASNMSKSVVSLALLDGMVVQRDGHVIKLLTSASLLKAFNDESQDHDNLKVEVHHKDAVVIGSLREYHLDHNMAAVVVENLPDLRPVPFNNVQKFVPHSMVVALGRDISGKLMATGGLLIGGSSGSYNPKLMSSTCKFSEVYEGGPLFDFDGDFLGMNLSLTTEGTLFVPGDRVLDQLVNWILHHEVKFAARLAALKALRSSFIYTFLNKDQYGDLESLGYPEPPISNDGMILANTFEEPFGNVCGKGVWSELSEDVASNICENIVALASFNGDFTEKNEVLHARVFFIEWNECATILTSANLLRDPRDADKIIENLRIKVLLPNNRRTKGTVQHYNLRYNVALVSVKDYRVLQPVKIQPYRHYASELLAVGCIFKSGRLMASRGRQLPIGVTHDRKFLGYSQCTITKAGIGGPLLGFDGNFVGMNFYDEGVEGTPFLSWCEICEILKYFKTKETVAEHRHGNPSDVLDWKIVGDDSVFPASALSFEPDCPRAIRSDQ</sequence>
<reference evidence="1 2" key="2">
    <citation type="journal article" date="2013" name="Plant Cell Physiol.">
        <title>Rice Annotation Project Database (RAP-DB): an integrative and interactive database for rice genomics.</title>
        <authorList>
            <person name="Sakai H."/>
            <person name="Lee S.S."/>
            <person name="Tanaka T."/>
            <person name="Numa H."/>
            <person name="Kim J."/>
            <person name="Kawahara Y."/>
            <person name="Wakimoto H."/>
            <person name="Yang C.C."/>
            <person name="Iwamoto M."/>
            <person name="Abe T."/>
            <person name="Yamada Y."/>
            <person name="Muto A."/>
            <person name="Inokuchi H."/>
            <person name="Ikemura T."/>
            <person name="Matsumoto T."/>
            <person name="Sasaki T."/>
            <person name="Itoh T."/>
        </authorList>
    </citation>
    <scope>NUCLEOTIDE SEQUENCE [LARGE SCALE GENOMIC DNA]</scope>
    <source>
        <strain evidence="2">cv. Nipponbare</strain>
    </source>
</reference>
<dbReference type="InterPro" id="IPR009003">
    <property type="entry name" value="Peptidase_S1_PA"/>
</dbReference>
<dbReference type="PANTHER" id="PTHR18868">
    <property type="entry name" value="OS07G0665300 PROTEIN-RELATED"/>
    <property type="match status" value="1"/>
</dbReference>
<proteinExistence type="predicted"/>
<organism evidence="1 2">
    <name type="scientific">Oryza sativa subsp. japonica</name>
    <name type="common">Rice</name>
    <dbReference type="NCBI Taxonomy" id="39947"/>
    <lineage>
        <taxon>Eukaryota</taxon>
        <taxon>Viridiplantae</taxon>
        <taxon>Streptophyta</taxon>
        <taxon>Embryophyta</taxon>
        <taxon>Tracheophyta</taxon>
        <taxon>Spermatophyta</taxon>
        <taxon>Magnoliopsida</taxon>
        <taxon>Liliopsida</taxon>
        <taxon>Poales</taxon>
        <taxon>Poaceae</taxon>
        <taxon>BOP clade</taxon>
        <taxon>Oryzoideae</taxon>
        <taxon>Oryzeae</taxon>
        <taxon>Oryzinae</taxon>
        <taxon>Oryza</taxon>
        <taxon>Oryza sativa</taxon>
    </lineage>
</organism>
<name>A0A0P0XZ57_ORYSJ</name>
<dbReference type="STRING" id="39947.A0A0P0XZ57"/>
<evidence type="ECO:0000313" key="2">
    <source>
        <dbReference type="Proteomes" id="UP000059680"/>
    </source>
</evidence>
<reference evidence="2" key="1">
    <citation type="journal article" date="2005" name="Nature">
        <title>The map-based sequence of the rice genome.</title>
        <authorList>
            <consortium name="International rice genome sequencing project (IRGSP)"/>
            <person name="Matsumoto T."/>
            <person name="Wu J."/>
            <person name="Kanamori H."/>
            <person name="Katayose Y."/>
            <person name="Fujisawa M."/>
            <person name="Namiki N."/>
            <person name="Mizuno H."/>
            <person name="Yamamoto K."/>
            <person name="Antonio B.A."/>
            <person name="Baba T."/>
            <person name="Sakata K."/>
            <person name="Nagamura Y."/>
            <person name="Aoki H."/>
            <person name="Arikawa K."/>
            <person name="Arita K."/>
            <person name="Bito T."/>
            <person name="Chiden Y."/>
            <person name="Fujitsuka N."/>
            <person name="Fukunaka R."/>
            <person name="Hamada M."/>
            <person name="Harada C."/>
            <person name="Hayashi A."/>
            <person name="Hijishita S."/>
            <person name="Honda M."/>
            <person name="Hosokawa S."/>
            <person name="Ichikawa Y."/>
            <person name="Idonuma A."/>
            <person name="Iijima M."/>
            <person name="Ikeda M."/>
            <person name="Ikeno M."/>
            <person name="Ito K."/>
            <person name="Ito S."/>
            <person name="Ito T."/>
            <person name="Ito Y."/>
            <person name="Ito Y."/>
            <person name="Iwabuchi A."/>
            <person name="Kamiya K."/>
            <person name="Karasawa W."/>
            <person name="Kurita K."/>
            <person name="Katagiri S."/>
            <person name="Kikuta A."/>
            <person name="Kobayashi H."/>
            <person name="Kobayashi N."/>
            <person name="Machita K."/>
            <person name="Maehara T."/>
            <person name="Masukawa M."/>
            <person name="Mizubayashi T."/>
            <person name="Mukai Y."/>
            <person name="Nagasaki H."/>
            <person name="Nagata Y."/>
            <person name="Naito S."/>
            <person name="Nakashima M."/>
            <person name="Nakama Y."/>
            <person name="Nakamichi Y."/>
            <person name="Nakamura M."/>
            <person name="Meguro A."/>
            <person name="Negishi M."/>
            <person name="Ohta I."/>
            <person name="Ohta T."/>
            <person name="Okamoto M."/>
            <person name="Ono N."/>
            <person name="Saji S."/>
            <person name="Sakaguchi M."/>
            <person name="Sakai K."/>
            <person name="Shibata M."/>
            <person name="Shimokawa T."/>
            <person name="Song J."/>
            <person name="Takazaki Y."/>
            <person name="Terasawa K."/>
            <person name="Tsugane M."/>
            <person name="Tsuji K."/>
            <person name="Ueda S."/>
            <person name="Waki K."/>
            <person name="Yamagata H."/>
            <person name="Yamamoto M."/>
            <person name="Yamamoto S."/>
            <person name="Yamane H."/>
            <person name="Yoshiki S."/>
            <person name="Yoshihara R."/>
            <person name="Yukawa K."/>
            <person name="Zhong H."/>
            <person name="Yano M."/>
            <person name="Yuan Q."/>
            <person name="Ouyang S."/>
            <person name="Liu J."/>
            <person name="Jones K.M."/>
            <person name="Gansberger K."/>
            <person name="Moffat K."/>
            <person name="Hill J."/>
            <person name="Bera J."/>
            <person name="Fadrosh D."/>
            <person name="Jin S."/>
            <person name="Johri S."/>
            <person name="Kim M."/>
            <person name="Overton L."/>
            <person name="Reardon M."/>
            <person name="Tsitrin T."/>
            <person name="Vuong H."/>
            <person name="Weaver B."/>
            <person name="Ciecko A."/>
            <person name="Tallon L."/>
            <person name="Jackson J."/>
            <person name="Pai G."/>
            <person name="Aken S.V."/>
            <person name="Utterback T."/>
            <person name="Reidmuller S."/>
            <person name="Feldblyum T."/>
            <person name="Hsiao J."/>
            <person name="Zismann V."/>
            <person name="Iobst S."/>
            <person name="de Vazeille A.R."/>
            <person name="Buell C.R."/>
            <person name="Ying K."/>
            <person name="Li Y."/>
            <person name="Lu T."/>
            <person name="Huang Y."/>
            <person name="Zhao Q."/>
            <person name="Feng Q."/>
            <person name="Zhang L."/>
            <person name="Zhu J."/>
            <person name="Weng Q."/>
            <person name="Mu J."/>
            <person name="Lu Y."/>
            <person name="Fan D."/>
            <person name="Liu Y."/>
            <person name="Guan J."/>
            <person name="Zhang Y."/>
            <person name="Yu S."/>
            <person name="Liu X."/>
            <person name="Zhang Y."/>
            <person name="Hong G."/>
            <person name="Han B."/>
            <person name="Choisne N."/>
            <person name="Demange N."/>
            <person name="Orjeda G."/>
            <person name="Samain S."/>
            <person name="Cattolico L."/>
            <person name="Pelletier E."/>
            <person name="Couloux A."/>
            <person name="Segurens B."/>
            <person name="Wincker P."/>
            <person name="D'Hont A."/>
            <person name="Scarpelli C."/>
            <person name="Weissenbach J."/>
            <person name="Salanoubat M."/>
            <person name="Quetier F."/>
            <person name="Yu Y."/>
            <person name="Kim H.R."/>
            <person name="Rambo T."/>
            <person name="Currie J."/>
            <person name="Collura K."/>
            <person name="Luo M."/>
            <person name="Yang T."/>
            <person name="Ammiraju J.S.S."/>
            <person name="Engler F."/>
            <person name="Soderlund C."/>
            <person name="Wing R.A."/>
            <person name="Palmer L.E."/>
            <person name="de la Bastide M."/>
            <person name="Spiegel L."/>
            <person name="Nascimento L."/>
            <person name="Zutavern T."/>
            <person name="O'Shaughnessy A."/>
            <person name="Dike S."/>
            <person name="Dedhia N."/>
            <person name="Preston R."/>
            <person name="Balija V."/>
            <person name="McCombie W.R."/>
            <person name="Chow T."/>
            <person name="Chen H."/>
            <person name="Chung M."/>
            <person name="Chen C."/>
            <person name="Shaw J."/>
            <person name="Wu H."/>
            <person name="Hsiao K."/>
            <person name="Chao Y."/>
            <person name="Chu M."/>
            <person name="Cheng C."/>
            <person name="Hour A."/>
            <person name="Lee P."/>
            <person name="Lin S."/>
            <person name="Lin Y."/>
            <person name="Liou J."/>
            <person name="Liu S."/>
            <person name="Hsing Y."/>
            <person name="Raghuvanshi S."/>
            <person name="Mohanty A."/>
            <person name="Bharti A.K."/>
            <person name="Gaur A."/>
            <person name="Gupta V."/>
            <person name="Kumar D."/>
            <person name="Ravi V."/>
            <person name="Vij S."/>
            <person name="Kapur A."/>
            <person name="Khurana P."/>
            <person name="Khurana P."/>
            <person name="Khurana J.P."/>
            <person name="Tyagi A.K."/>
            <person name="Gaikwad K."/>
            <person name="Singh A."/>
            <person name="Dalal V."/>
            <person name="Srivastava S."/>
            <person name="Dixit A."/>
            <person name="Pal A.K."/>
            <person name="Ghazi I.A."/>
            <person name="Yadav M."/>
            <person name="Pandit A."/>
            <person name="Bhargava A."/>
            <person name="Sureshbabu K."/>
            <person name="Batra K."/>
            <person name="Sharma T.R."/>
            <person name="Mohapatra T."/>
            <person name="Singh N.K."/>
            <person name="Messing J."/>
            <person name="Nelson A.B."/>
            <person name="Fuks G."/>
            <person name="Kavchok S."/>
            <person name="Keizer G."/>
            <person name="Linton E."/>
            <person name="Llaca V."/>
            <person name="Song R."/>
            <person name="Tanyolac B."/>
            <person name="Young S."/>
            <person name="Ho-Il K."/>
            <person name="Hahn J.H."/>
            <person name="Sangsakoo G."/>
            <person name="Vanavichit A."/>
            <person name="de Mattos Luiz.A.T."/>
            <person name="Zimmer P.D."/>
            <person name="Malone G."/>
            <person name="Dellagostin O."/>
            <person name="de Oliveira A.C."/>
            <person name="Bevan M."/>
            <person name="Bancroft I."/>
            <person name="Minx P."/>
            <person name="Cordum H."/>
            <person name="Wilson R."/>
            <person name="Cheng Z."/>
            <person name="Jin W."/>
            <person name="Jiang J."/>
            <person name="Leong S.A."/>
            <person name="Iwama H."/>
            <person name="Gojobori T."/>
            <person name="Itoh T."/>
            <person name="Niimura Y."/>
            <person name="Fujii Y."/>
            <person name="Habara T."/>
            <person name="Sakai H."/>
            <person name="Sato Y."/>
            <person name="Wilson G."/>
            <person name="Kumar K."/>
            <person name="McCouch S."/>
            <person name="Juretic N."/>
            <person name="Hoen D."/>
            <person name="Wright S."/>
            <person name="Bruskiewich R."/>
            <person name="Bureau T."/>
            <person name="Miyao A."/>
            <person name="Hirochika H."/>
            <person name="Nishikawa T."/>
            <person name="Kadowaki K."/>
            <person name="Sugiura M."/>
            <person name="Burr B."/>
            <person name="Sasaki T."/>
        </authorList>
    </citation>
    <scope>NUCLEOTIDE SEQUENCE [LARGE SCALE GENOMIC DNA]</scope>
    <source>
        <strain evidence="2">cv. Nipponbare</strain>
    </source>
</reference>
<dbReference type="Gramene" id="Os11t0147200-00">
    <property type="protein sequence ID" value="Os11t0147200-00"/>
    <property type="gene ID" value="Os11g0147200"/>
</dbReference>
<dbReference type="PANTHER" id="PTHR18868:SF49">
    <property type="entry name" value="OS11G0147200 PROTEIN"/>
    <property type="match status" value="1"/>
</dbReference>
<reference evidence="1 2" key="3">
    <citation type="journal article" date="2013" name="Rice">
        <title>Improvement of the Oryza sativa Nipponbare reference genome using next generation sequence and optical map data.</title>
        <authorList>
            <person name="Kawahara Y."/>
            <person name="de la Bastide M."/>
            <person name="Hamilton J.P."/>
            <person name="Kanamori H."/>
            <person name="McCombie W.R."/>
            <person name="Ouyang S."/>
            <person name="Schwartz D.C."/>
            <person name="Tanaka T."/>
            <person name="Wu J."/>
            <person name="Zhou S."/>
            <person name="Childs K.L."/>
            <person name="Davidson R.M."/>
            <person name="Lin H."/>
            <person name="Quesada-Ocampo L."/>
            <person name="Vaillancourt B."/>
            <person name="Sakai H."/>
            <person name="Lee S.S."/>
            <person name="Kim J."/>
            <person name="Numa H."/>
            <person name="Itoh T."/>
            <person name="Buell C.R."/>
            <person name="Matsumoto T."/>
        </authorList>
    </citation>
    <scope>NUCLEOTIDE SEQUENCE [LARGE SCALE GENOMIC DNA]</scope>
    <source>
        <strain evidence="2">cv. Nipponbare</strain>
    </source>
</reference>
<accession>A0A0P0XZ57</accession>
<dbReference type="PaxDb" id="39947-A0A0P0XZ57"/>
<dbReference type="InParanoid" id="A0A0P0XZ57"/>
<dbReference type="AlphaFoldDB" id="A0A0P0XZ57"/>
<dbReference type="Pfam" id="PF13365">
    <property type="entry name" value="Trypsin_2"/>
    <property type="match status" value="2"/>
</dbReference>
<dbReference type="eggNOG" id="ENOG502R3YG">
    <property type="taxonomic scope" value="Eukaryota"/>
</dbReference>
<gene>
    <name evidence="1" type="ordered locus">Os11g0147200</name>
    <name evidence="1" type="ORF">OSNPB_110147200</name>
</gene>
<dbReference type="SMR" id="A0A0P0XZ57"/>
<protein>
    <submittedName>
        <fullName evidence="1">Os11g0147200 protein</fullName>
    </submittedName>
</protein>
<dbReference type="SUPFAM" id="SSF50494">
    <property type="entry name" value="Trypsin-like serine proteases"/>
    <property type="match status" value="2"/>
</dbReference>
<evidence type="ECO:0000313" key="1">
    <source>
        <dbReference type="EMBL" id="BAT12675.1"/>
    </source>
</evidence>
<dbReference type="EMBL" id="AP014967">
    <property type="protein sequence ID" value="BAT12675.1"/>
    <property type="molecule type" value="Genomic_DNA"/>
</dbReference>
<keyword evidence="2" id="KW-1185">Reference proteome</keyword>
<dbReference type="Proteomes" id="UP000059680">
    <property type="component" value="Chromosome 11"/>
</dbReference>
<dbReference type="FunCoup" id="A0A0P0XZ57">
    <property type="interactions" value="181"/>
</dbReference>
<dbReference type="OMA" id="CEICEIL"/>
<dbReference type="Gene3D" id="2.40.10.120">
    <property type="match status" value="1"/>
</dbReference>